<proteinExistence type="predicted"/>
<reference evidence="1 2" key="1">
    <citation type="journal article" date="2024" name="bioRxiv">
        <title>A reference genome for Trichogramma kaykai: A tiny desert-dwelling parasitoid wasp with competing sex-ratio distorters.</title>
        <authorList>
            <person name="Culotta J."/>
            <person name="Lindsey A.R."/>
        </authorList>
    </citation>
    <scope>NUCLEOTIDE SEQUENCE [LARGE SCALE GENOMIC DNA]</scope>
    <source>
        <strain evidence="1 2">KSX58</strain>
    </source>
</reference>
<accession>A0ABD2VWU2</accession>
<evidence type="ECO:0000313" key="2">
    <source>
        <dbReference type="Proteomes" id="UP001627154"/>
    </source>
</evidence>
<protein>
    <submittedName>
        <fullName evidence="1">Uncharacterized protein</fullName>
    </submittedName>
</protein>
<dbReference type="Proteomes" id="UP001627154">
    <property type="component" value="Unassembled WGS sequence"/>
</dbReference>
<comment type="caution">
    <text evidence="1">The sequence shown here is derived from an EMBL/GenBank/DDBJ whole genome shotgun (WGS) entry which is preliminary data.</text>
</comment>
<sequence length="175" mass="19947">MCESSFNQIARARRTGTMIASSCNIFNNSQLCRGQLFNVNINTPAASCAPTRHVADPAMLSSYIHSSIRHSMYIFYSANILAEIALDDEDEDEDDEPPWMHYYCCYYFYTRRAQRAFDAIVLVRCLSRASLLYTAIATIALQQQQQHRIYIGIYTSVQHTRVYSVVARAAVSSLY</sequence>
<organism evidence="1 2">
    <name type="scientific">Trichogramma kaykai</name>
    <dbReference type="NCBI Taxonomy" id="54128"/>
    <lineage>
        <taxon>Eukaryota</taxon>
        <taxon>Metazoa</taxon>
        <taxon>Ecdysozoa</taxon>
        <taxon>Arthropoda</taxon>
        <taxon>Hexapoda</taxon>
        <taxon>Insecta</taxon>
        <taxon>Pterygota</taxon>
        <taxon>Neoptera</taxon>
        <taxon>Endopterygota</taxon>
        <taxon>Hymenoptera</taxon>
        <taxon>Apocrita</taxon>
        <taxon>Proctotrupomorpha</taxon>
        <taxon>Chalcidoidea</taxon>
        <taxon>Trichogrammatidae</taxon>
        <taxon>Trichogramma</taxon>
    </lineage>
</organism>
<gene>
    <name evidence="1" type="ORF">TKK_019430</name>
</gene>
<name>A0ABD2VWU2_9HYME</name>
<keyword evidence="2" id="KW-1185">Reference proteome</keyword>
<evidence type="ECO:0000313" key="1">
    <source>
        <dbReference type="EMBL" id="KAL3385043.1"/>
    </source>
</evidence>
<dbReference type="AlphaFoldDB" id="A0ABD2VWU2"/>
<dbReference type="EMBL" id="JBJJXI010000166">
    <property type="protein sequence ID" value="KAL3385043.1"/>
    <property type="molecule type" value="Genomic_DNA"/>
</dbReference>